<evidence type="ECO:0000313" key="2">
    <source>
        <dbReference type="EMBL" id="OYD55487.1"/>
    </source>
</evidence>
<gene>
    <name evidence="2" type="ORF">CGK74_04700</name>
</gene>
<proteinExistence type="predicted"/>
<sequence>MEGAGLQQYRDAMRQLDEANRAAGAVTGTRPASIQPAATPDAEMARRRDIINSQYRQARAMLGSLPAGSDGPQIVEAVAVEGQVVVEGGAREQFYNQLKTDLQYTISEAFVGNLMVLHSYDPRSGRFLEQKDYELESLSTEIRVPTVMGKQCTRWSSGSPQVCTRWASFFSHEVDEGERYPAFSAEVVNASTLDEGRIEIEASAARIDFPGNDHVTRLTSGCTDARWTLSRVEFETLFERGEIVLRQEIGRSEGPAPGCRAGSTLTLYLRLAGKAPPTAVCEQAPDVRIQIVKPEQQSRHVFSDEYALPEHSNRLALELEARVEPARLADSIEWIVPEMPGSTRSTVPASASLTPRGARLQVIYQGLPEDYKAFGPKTVTARVQVGACSVEDSREVKLFYPRDAMNNPEGKYRNWFYYWRQTPAALPMGQNVRLEFGGTAFDLCAGEHVMAIYKPDHLYKAIHICDLTAKLDRQFALTVPRVSRGDRSTLETYQLFTFTHIDTFAVIVLHEFAHFNHHHTWWSGKSDEQRAREDVDGDGVPDRLEHEMGFVVPKFQTFWGDHEDFRNINGDEEFLAYETAYDYPVGKFDEYDWGKPGKNWMDD</sequence>
<protein>
    <submittedName>
        <fullName evidence="2">Uncharacterized protein</fullName>
    </submittedName>
</protein>
<dbReference type="EMBL" id="NOIH01000003">
    <property type="protein sequence ID" value="OYD55487.1"/>
    <property type="molecule type" value="Genomic_DNA"/>
</dbReference>
<comment type="caution">
    <text evidence="2">The sequence shown here is derived from an EMBL/GenBank/DDBJ whole genome shotgun (WGS) entry which is preliminary data.</text>
</comment>
<accession>A0A235F3K1</accession>
<evidence type="ECO:0000256" key="1">
    <source>
        <dbReference type="SAM" id="MobiDB-lite"/>
    </source>
</evidence>
<dbReference type="AlphaFoldDB" id="A0A235F3K1"/>
<feature type="region of interest" description="Disordered" evidence="1">
    <location>
        <begin position="22"/>
        <end position="43"/>
    </location>
</feature>
<reference evidence="2 3" key="1">
    <citation type="submission" date="2017-07" db="EMBL/GenBank/DDBJ databases">
        <title>Thauera sp. KNDSS-Mac4 genome sequence and assembly.</title>
        <authorList>
            <person name="Mayilraj S."/>
        </authorList>
    </citation>
    <scope>NUCLEOTIDE SEQUENCE [LARGE SCALE GENOMIC DNA]</scope>
    <source>
        <strain evidence="2 3">KNDSS-Mac4</strain>
    </source>
</reference>
<organism evidence="2 3">
    <name type="scientific">Thauera propionica</name>
    <dbReference type="NCBI Taxonomy" id="2019431"/>
    <lineage>
        <taxon>Bacteria</taxon>
        <taxon>Pseudomonadati</taxon>
        <taxon>Pseudomonadota</taxon>
        <taxon>Betaproteobacteria</taxon>
        <taxon>Rhodocyclales</taxon>
        <taxon>Zoogloeaceae</taxon>
        <taxon>Thauera</taxon>
    </lineage>
</organism>
<evidence type="ECO:0000313" key="3">
    <source>
        <dbReference type="Proteomes" id="UP000215181"/>
    </source>
</evidence>
<name>A0A235F3K1_9RHOO</name>
<dbReference type="Proteomes" id="UP000215181">
    <property type="component" value="Unassembled WGS sequence"/>
</dbReference>
<keyword evidence="3" id="KW-1185">Reference proteome</keyword>